<dbReference type="Pfam" id="PF21623">
    <property type="entry name" value="HK_sensor_dom_bact"/>
    <property type="match status" value="1"/>
</dbReference>
<dbReference type="PRINTS" id="PR00344">
    <property type="entry name" value="BCTRLSENSOR"/>
</dbReference>
<reference evidence="12 13" key="1">
    <citation type="submission" date="2023-01" db="EMBL/GenBank/DDBJ databases">
        <title>Complete genome sequence of Muricauda aquimarina strain IFOP_LL357.</title>
        <authorList>
            <person name="Gajardo G."/>
            <person name="Ueki S."/>
            <person name="Maruyama F."/>
        </authorList>
    </citation>
    <scope>NUCLEOTIDE SEQUENCE [LARGE SCALE GENOMIC DNA]</scope>
    <source>
        <strain evidence="12 13">IFOP_LL357</strain>
    </source>
</reference>
<organism evidence="12 13">
    <name type="scientific">Flagellimonas marinaquae</name>
    <dbReference type="NCBI Taxonomy" id="254955"/>
    <lineage>
        <taxon>Bacteria</taxon>
        <taxon>Pseudomonadati</taxon>
        <taxon>Bacteroidota</taxon>
        <taxon>Flavobacteriia</taxon>
        <taxon>Flavobacteriales</taxon>
        <taxon>Flavobacteriaceae</taxon>
        <taxon>Flagellimonas</taxon>
    </lineage>
</organism>
<dbReference type="Gene3D" id="3.30.565.10">
    <property type="entry name" value="Histidine kinase-like ATPase, C-terminal domain"/>
    <property type="match status" value="1"/>
</dbReference>
<dbReference type="EMBL" id="AP027268">
    <property type="protein sequence ID" value="BDW91329.1"/>
    <property type="molecule type" value="Genomic_DNA"/>
</dbReference>
<dbReference type="InterPro" id="IPR029151">
    <property type="entry name" value="Sensor-like_sf"/>
</dbReference>
<dbReference type="Proteomes" id="UP001330184">
    <property type="component" value="Chromosome"/>
</dbReference>
<evidence type="ECO:0000256" key="5">
    <source>
        <dbReference type="ARBA" id="ARBA00022553"/>
    </source>
</evidence>
<evidence type="ECO:0000256" key="2">
    <source>
        <dbReference type="ARBA" id="ARBA00004651"/>
    </source>
</evidence>
<dbReference type="PROSITE" id="PS50109">
    <property type="entry name" value="HIS_KIN"/>
    <property type="match status" value="1"/>
</dbReference>
<dbReference type="CDD" id="cd00082">
    <property type="entry name" value="HisKA"/>
    <property type="match status" value="1"/>
</dbReference>
<evidence type="ECO:0000256" key="1">
    <source>
        <dbReference type="ARBA" id="ARBA00000085"/>
    </source>
</evidence>
<keyword evidence="8" id="KW-0418">Kinase</keyword>
<dbReference type="GO" id="GO:0005886">
    <property type="term" value="C:plasma membrane"/>
    <property type="evidence" value="ECO:0007669"/>
    <property type="project" value="UniProtKB-SubCell"/>
</dbReference>
<dbReference type="InterPro" id="IPR036890">
    <property type="entry name" value="HATPase_C_sf"/>
</dbReference>
<dbReference type="GO" id="GO:0000155">
    <property type="term" value="F:phosphorelay sensor kinase activity"/>
    <property type="evidence" value="ECO:0007669"/>
    <property type="project" value="InterPro"/>
</dbReference>
<sequence>MIDNLVVIQQKDIGKKNYQILDQCEVLIDITSYWANVSIPVGSLDGNKVDTKFIEEYIRIMQGYDPYDQLRFLDLHGNEILRYERIDKYTLKPKPLQRKVDRDYFQKGLSLKKGQIYISSIDLNREYGILELPHKPVIRGVTPIFDTNQEQVGLAVINFNMTKVFNLINTRLSEDNFYLIDGQKNVLTTNASKSILPHQAKMSKVDSMIRKKIELKSLIFKTDTVFVENGSLWLYKNVNIGFEKDVGMNRYEQASNIVTDNDWAIIQEVPESYIDARQSVVNKNLVLINILTAIVAFFVAWYYVQLQKERSMFVSELEEKNNALAKGKVQLEATNLLLKKVNNKLWLRNQQLEEFNYVVAHNLKSPVSSMSIVVDLLSKSKDQKSFDEFFPKLRSISESIKTLTEDVHTYVSILSNKKLKIENVNLLLLLKDVENDFVETLLDREASNFKTVYKLDAWHSLKCSKFYMKSIFQNLLSNAIKYRKPNAESHFIVETVWENNQKVLYIRDNGLGINMDRHRDSMFKLYKRFHRNVSGKGMGLFIVKSQLEAMNATIEIESEEGVGTTFKIKFS</sequence>
<name>A0AA48H6J8_9FLAO</name>
<keyword evidence="10" id="KW-0472">Membrane</keyword>
<dbReference type="InterPro" id="IPR003661">
    <property type="entry name" value="HisK_dim/P_dom"/>
</dbReference>
<dbReference type="PANTHER" id="PTHR43304">
    <property type="entry name" value="PHYTOCHROME-LIKE PROTEIN CPH1"/>
    <property type="match status" value="1"/>
</dbReference>
<dbReference type="InterPro" id="IPR004358">
    <property type="entry name" value="Sig_transdc_His_kin-like_C"/>
</dbReference>
<accession>A0AA48H6J8</accession>
<keyword evidence="7 10" id="KW-0812">Transmembrane</keyword>
<proteinExistence type="predicted"/>
<feature type="transmembrane region" description="Helical" evidence="10">
    <location>
        <begin position="285"/>
        <end position="304"/>
    </location>
</feature>
<evidence type="ECO:0000256" key="7">
    <source>
        <dbReference type="ARBA" id="ARBA00022692"/>
    </source>
</evidence>
<dbReference type="InterPro" id="IPR005467">
    <property type="entry name" value="His_kinase_dom"/>
</dbReference>
<dbReference type="PANTHER" id="PTHR43304:SF1">
    <property type="entry name" value="PAC DOMAIN-CONTAINING PROTEIN"/>
    <property type="match status" value="1"/>
</dbReference>
<evidence type="ECO:0000256" key="9">
    <source>
        <dbReference type="ARBA" id="ARBA00022989"/>
    </source>
</evidence>
<dbReference type="SUPFAM" id="SSF103190">
    <property type="entry name" value="Sensory domain-like"/>
    <property type="match status" value="1"/>
</dbReference>
<evidence type="ECO:0000256" key="6">
    <source>
        <dbReference type="ARBA" id="ARBA00022679"/>
    </source>
</evidence>
<comment type="subcellular location">
    <subcellularLocation>
        <location evidence="2">Cell membrane</location>
        <topology evidence="2">Multi-pass membrane protein</topology>
    </subcellularLocation>
</comment>
<dbReference type="EC" id="2.7.13.3" evidence="3"/>
<keyword evidence="13" id="KW-1185">Reference proteome</keyword>
<keyword evidence="9 10" id="KW-1133">Transmembrane helix</keyword>
<dbReference type="InterPro" id="IPR052162">
    <property type="entry name" value="Sensor_kinase/Photoreceptor"/>
</dbReference>
<evidence type="ECO:0000256" key="10">
    <source>
        <dbReference type="SAM" id="Phobius"/>
    </source>
</evidence>
<dbReference type="InterPro" id="IPR003594">
    <property type="entry name" value="HATPase_dom"/>
</dbReference>
<dbReference type="SUPFAM" id="SSF47384">
    <property type="entry name" value="Homodimeric domain of signal transducing histidine kinase"/>
    <property type="match status" value="1"/>
</dbReference>
<evidence type="ECO:0000256" key="4">
    <source>
        <dbReference type="ARBA" id="ARBA00022475"/>
    </source>
</evidence>
<evidence type="ECO:0000313" key="13">
    <source>
        <dbReference type="Proteomes" id="UP001330184"/>
    </source>
</evidence>
<dbReference type="InterPro" id="IPR048760">
    <property type="entry name" value="VP0354-like_sensor_dom"/>
</dbReference>
<dbReference type="InterPro" id="IPR036097">
    <property type="entry name" value="HisK_dim/P_sf"/>
</dbReference>
<evidence type="ECO:0000256" key="8">
    <source>
        <dbReference type="ARBA" id="ARBA00022777"/>
    </source>
</evidence>
<keyword evidence="4" id="KW-1003">Cell membrane</keyword>
<dbReference type="SMART" id="SM00387">
    <property type="entry name" value="HATPase_c"/>
    <property type="match status" value="1"/>
</dbReference>
<evidence type="ECO:0000313" key="12">
    <source>
        <dbReference type="EMBL" id="BDW91329.1"/>
    </source>
</evidence>
<dbReference type="Pfam" id="PF02518">
    <property type="entry name" value="HATPase_c"/>
    <property type="match status" value="1"/>
</dbReference>
<gene>
    <name evidence="12" type="ORF">MACH07_01610</name>
</gene>
<feature type="domain" description="Histidine kinase" evidence="11">
    <location>
        <begin position="358"/>
        <end position="571"/>
    </location>
</feature>
<protein>
    <recommendedName>
        <fullName evidence="3">histidine kinase</fullName>
        <ecNumber evidence="3">2.7.13.3</ecNumber>
    </recommendedName>
</protein>
<keyword evidence="6" id="KW-0808">Transferase</keyword>
<dbReference type="Gene3D" id="3.30.450.20">
    <property type="entry name" value="PAS domain"/>
    <property type="match status" value="1"/>
</dbReference>
<dbReference type="Gene3D" id="1.10.287.130">
    <property type="match status" value="1"/>
</dbReference>
<comment type="catalytic activity">
    <reaction evidence="1">
        <text>ATP + protein L-histidine = ADP + protein N-phospho-L-histidine.</text>
        <dbReference type="EC" id="2.7.13.3"/>
    </reaction>
</comment>
<evidence type="ECO:0000256" key="3">
    <source>
        <dbReference type="ARBA" id="ARBA00012438"/>
    </source>
</evidence>
<dbReference type="SUPFAM" id="SSF55874">
    <property type="entry name" value="ATPase domain of HSP90 chaperone/DNA topoisomerase II/histidine kinase"/>
    <property type="match status" value="1"/>
</dbReference>
<dbReference type="AlphaFoldDB" id="A0AA48H6J8"/>
<evidence type="ECO:0000259" key="11">
    <source>
        <dbReference type="PROSITE" id="PS50109"/>
    </source>
</evidence>
<keyword evidence="5" id="KW-0597">Phosphoprotein</keyword>